<evidence type="ECO:0000256" key="2">
    <source>
        <dbReference type="ARBA" id="ARBA00022525"/>
    </source>
</evidence>
<protein>
    <submittedName>
        <fullName evidence="6">DNRLRE domain-containing protein</fullName>
    </submittedName>
</protein>
<comment type="caution">
    <text evidence="6">The sequence shown here is derived from an EMBL/GenBank/DDBJ whole genome shotgun (WGS) entry which is preliminary data.</text>
</comment>
<accession>A0ABS7GLR8</accession>
<evidence type="ECO:0000256" key="3">
    <source>
        <dbReference type="ARBA" id="ARBA00022729"/>
    </source>
</evidence>
<keyword evidence="3 4" id="KW-0732">Signal</keyword>
<evidence type="ECO:0000313" key="6">
    <source>
        <dbReference type="EMBL" id="MBW8688215.1"/>
    </source>
</evidence>
<dbReference type="InterPro" id="IPR055372">
    <property type="entry name" value="CBM96"/>
</dbReference>
<evidence type="ECO:0000313" key="7">
    <source>
        <dbReference type="Proteomes" id="UP000812961"/>
    </source>
</evidence>
<dbReference type="RefSeq" id="WP_220253535.1">
    <property type="nucleotide sequence ID" value="NZ_JAICCF010000006.1"/>
</dbReference>
<name>A0ABS7GLR8_9BACT</name>
<dbReference type="EMBL" id="JAICCF010000006">
    <property type="protein sequence ID" value="MBW8688215.1"/>
    <property type="molecule type" value="Genomic_DNA"/>
</dbReference>
<proteinExistence type="predicted"/>
<evidence type="ECO:0000256" key="4">
    <source>
        <dbReference type="SAM" id="SignalP"/>
    </source>
</evidence>
<organism evidence="6 7">
    <name type="scientific">Chitinophaga rhizophila</name>
    <dbReference type="NCBI Taxonomy" id="2866212"/>
    <lineage>
        <taxon>Bacteria</taxon>
        <taxon>Pseudomonadati</taxon>
        <taxon>Bacteroidota</taxon>
        <taxon>Chitinophagia</taxon>
        <taxon>Chitinophagales</taxon>
        <taxon>Chitinophagaceae</taxon>
        <taxon>Chitinophaga</taxon>
    </lineage>
</organism>
<dbReference type="Pfam" id="PF24517">
    <property type="entry name" value="CBM96"/>
    <property type="match status" value="1"/>
</dbReference>
<keyword evidence="7" id="KW-1185">Reference proteome</keyword>
<reference evidence="6 7" key="1">
    <citation type="submission" date="2021-08" db="EMBL/GenBank/DDBJ databases">
        <title>The genome sequence of Chitinophaga sp. B61.</title>
        <authorList>
            <person name="Zhang X."/>
        </authorList>
    </citation>
    <scope>NUCLEOTIDE SEQUENCE [LARGE SCALE GENOMIC DNA]</scope>
    <source>
        <strain evidence="6 7">B61</strain>
    </source>
</reference>
<gene>
    <name evidence="6" type="ORF">K1Y79_28020</name>
</gene>
<keyword evidence="2" id="KW-0964">Secreted</keyword>
<feature type="chain" id="PRO_5045246855" evidence="4">
    <location>
        <begin position="20"/>
        <end position="249"/>
    </location>
</feature>
<feature type="domain" description="Carbohydrate-binding module family 96" evidence="5">
    <location>
        <begin position="147"/>
        <end position="245"/>
    </location>
</feature>
<evidence type="ECO:0000259" key="5">
    <source>
        <dbReference type="Pfam" id="PF24517"/>
    </source>
</evidence>
<dbReference type="NCBIfam" id="NF033679">
    <property type="entry name" value="DNRLRE_dom"/>
    <property type="match status" value="1"/>
</dbReference>
<comment type="subcellular location">
    <subcellularLocation>
        <location evidence="1">Secreted</location>
    </subcellularLocation>
</comment>
<sequence>MKMKQLLLCMSAMTMLAFAGCRKENSDAKLPAASPDSELAAKLTTGVHSLELTALASSTQYDCLVNSNPPYAGVNLVSNPDLGTSAWTYSGTVGISRDFFGFSGIGFLPPGTTVTSAILTLSGLAPGTAVANPLGNSFYPGSPYSSYGSNAAYIRRVTGPWNENTITWNNQPATTVTNQVAVPASTTQWNYGVTLNVTSLVQDIVNSGQNYGFALQLQVENYYRNLNFAGSRNSDPARRPKLSITYSIP</sequence>
<dbReference type="PROSITE" id="PS51257">
    <property type="entry name" value="PROKAR_LIPOPROTEIN"/>
    <property type="match status" value="1"/>
</dbReference>
<feature type="signal peptide" evidence="4">
    <location>
        <begin position="1"/>
        <end position="19"/>
    </location>
</feature>
<evidence type="ECO:0000256" key="1">
    <source>
        <dbReference type="ARBA" id="ARBA00004613"/>
    </source>
</evidence>
<dbReference type="Proteomes" id="UP000812961">
    <property type="component" value="Unassembled WGS sequence"/>
</dbReference>